<evidence type="ECO:0000256" key="2">
    <source>
        <dbReference type="ARBA" id="ARBA00022692"/>
    </source>
</evidence>
<keyword evidence="4 7" id="KW-0472">Membrane</keyword>
<evidence type="ECO:0000256" key="1">
    <source>
        <dbReference type="ARBA" id="ARBA00004141"/>
    </source>
</evidence>
<keyword evidence="2 7" id="KW-0812">Transmembrane</keyword>
<evidence type="ECO:0000256" key="3">
    <source>
        <dbReference type="ARBA" id="ARBA00022989"/>
    </source>
</evidence>
<accession>A0A218YX81</accession>
<dbReference type="EMBL" id="MZNU01000337">
    <property type="protein sequence ID" value="OWP00034.1"/>
    <property type="molecule type" value="Genomic_DNA"/>
</dbReference>
<dbReference type="PANTHER" id="PTHR33048:SF167">
    <property type="entry name" value="INTEGRAL MEMBRANE PROTEIN"/>
    <property type="match status" value="1"/>
</dbReference>
<feature type="domain" description="Rhodopsin" evidence="8">
    <location>
        <begin position="35"/>
        <end position="275"/>
    </location>
</feature>
<feature type="transmembrane region" description="Helical" evidence="7">
    <location>
        <begin position="51"/>
        <end position="72"/>
    </location>
</feature>
<keyword evidence="10" id="KW-1185">Reference proteome</keyword>
<comment type="caution">
    <text evidence="9">The sequence shown here is derived from an EMBL/GenBank/DDBJ whole genome shotgun (WGS) entry which is preliminary data.</text>
</comment>
<evidence type="ECO:0000313" key="9">
    <source>
        <dbReference type="EMBL" id="OWP00034.1"/>
    </source>
</evidence>
<feature type="transmembrane region" description="Helical" evidence="7">
    <location>
        <begin position="130"/>
        <end position="150"/>
    </location>
</feature>
<reference evidence="9 10" key="1">
    <citation type="submission" date="2017-04" db="EMBL/GenBank/DDBJ databases">
        <title>Draft genome sequence of Marssonina coronaria NL1: causal agent of apple blotch.</title>
        <authorList>
            <person name="Cheng Q."/>
        </authorList>
    </citation>
    <scope>NUCLEOTIDE SEQUENCE [LARGE SCALE GENOMIC DNA]</scope>
    <source>
        <strain evidence="9 10">NL1</strain>
    </source>
</reference>
<evidence type="ECO:0000256" key="5">
    <source>
        <dbReference type="ARBA" id="ARBA00038359"/>
    </source>
</evidence>
<dbReference type="InParanoid" id="A0A218YX81"/>
<dbReference type="PANTHER" id="PTHR33048">
    <property type="entry name" value="PTH11-LIKE INTEGRAL MEMBRANE PROTEIN (AFU_ORTHOLOGUE AFUA_5G11245)"/>
    <property type="match status" value="1"/>
</dbReference>
<protein>
    <recommendedName>
        <fullName evidence="8">Rhodopsin domain-containing protein</fullName>
    </recommendedName>
</protein>
<feature type="transmembrane region" description="Helical" evidence="7">
    <location>
        <begin position="249"/>
        <end position="269"/>
    </location>
</feature>
<evidence type="ECO:0000256" key="4">
    <source>
        <dbReference type="ARBA" id="ARBA00023136"/>
    </source>
</evidence>
<name>A0A218YX81_9HELO</name>
<sequence>MTGAPGAHLPNENRGPTILVVVTTITMIALVTVLLRVWVRIKFIRRVAASDYTMVFAMVLATTVWVLVMLQVNNGAGRHAAYIEPQVMKRGLRYNFASQPLTIVACTMPKVSVALFLLPIATRKIYRHFLWGLLAFMFVYTSVAVITTCLQCTDLRTFWDPLIPPTCWSPHARQTLSYIYTSLTIVTDFVLAFVPIPMLWNVQINIRVKLSLITIMSLGIFAASASIVKTTTLHNYGINGDFLWDSADITIWVTLEINVGIIAGCLPCLKPLFRKILALTSLYASTSQQYADRRKGEAVHSLSVFKRSRAQQSTTSKRSNTTLSRALEDNNSEEGILPIQGLQGREEYKIRKTTVVTIDSVESGVNDERQQGLRSGLGTGWPRK</sequence>
<feature type="transmembrane region" description="Helical" evidence="7">
    <location>
        <begin position="96"/>
        <end position="118"/>
    </location>
</feature>
<gene>
    <name evidence="9" type="ORF">B2J93_2381</name>
</gene>
<dbReference type="GO" id="GO:0016020">
    <property type="term" value="C:membrane"/>
    <property type="evidence" value="ECO:0007669"/>
    <property type="project" value="UniProtKB-SubCell"/>
</dbReference>
<organism evidence="9 10">
    <name type="scientific">Diplocarpon coronariae</name>
    <dbReference type="NCBI Taxonomy" id="2795749"/>
    <lineage>
        <taxon>Eukaryota</taxon>
        <taxon>Fungi</taxon>
        <taxon>Dikarya</taxon>
        <taxon>Ascomycota</taxon>
        <taxon>Pezizomycotina</taxon>
        <taxon>Leotiomycetes</taxon>
        <taxon>Helotiales</taxon>
        <taxon>Drepanopezizaceae</taxon>
        <taxon>Diplocarpon</taxon>
    </lineage>
</organism>
<evidence type="ECO:0000256" key="7">
    <source>
        <dbReference type="SAM" id="Phobius"/>
    </source>
</evidence>
<feature type="region of interest" description="Disordered" evidence="6">
    <location>
        <begin position="363"/>
        <end position="384"/>
    </location>
</feature>
<feature type="transmembrane region" description="Helical" evidence="7">
    <location>
        <begin position="18"/>
        <end position="39"/>
    </location>
</feature>
<feature type="transmembrane region" description="Helical" evidence="7">
    <location>
        <begin position="212"/>
        <end position="229"/>
    </location>
</feature>
<feature type="compositionally biased region" description="Gly residues" evidence="6">
    <location>
        <begin position="375"/>
        <end position="384"/>
    </location>
</feature>
<evidence type="ECO:0000259" key="8">
    <source>
        <dbReference type="Pfam" id="PF20684"/>
    </source>
</evidence>
<comment type="similarity">
    <text evidence="5">Belongs to the SAT4 family.</text>
</comment>
<dbReference type="OrthoDB" id="5022096at2759"/>
<proteinExistence type="inferred from homology"/>
<feature type="transmembrane region" description="Helical" evidence="7">
    <location>
        <begin position="178"/>
        <end position="200"/>
    </location>
</feature>
<dbReference type="InterPro" id="IPR052337">
    <property type="entry name" value="SAT4-like"/>
</dbReference>
<evidence type="ECO:0000256" key="6">
    <source>
        <dbReference type="SAM" id="MobiDB-lite"/>
    </source>
</evidence>
<keyword evidence="3 7" id="KW-1133">Transmembrane helix</keyword>
<dbReference type="STRING" id="503106.A0A218YX81"/>
<dbReference type="AlphaFoldDB" id="A0A218YX81"/>
<dbReference type="Proteomes" id="UP000242519">
    <property type="component" value="Unassembled WGS sequence"/>
</dbReference>
<comment type="subcellular location">
    <subcellularLocation>
        <location evidence="1">Membrane</location>
        <topology evidence="1">Multi-pass membrane protein</topology>
    </subcellularLocation>
</comment>
<dbReference type="InterPro" id="IPR049326">
    <property type="entry name" value="Rhodopsin_dom_fungi"/>
</dbReference>
<dbReference type="Pfam" id="PF20684">
    <property type="entry name" value="Fung_rhodopsin"/>
    <property type="match status" value="1"/>
</dbReference>
<evidence type="ECO:0000313" key="10">
    <source>
        <dbReference type="Proteomes" id="UP000242519"/>
    </source>
</evidence>